<evidence type="ECO:0000313" key="4">
    <source>
        <dbReference type="Proteomes" id="UP001317629"/>
    </source>
</evidence>
<proteinExistence type="predicted"/>
<evidence type="ECO:0000256" key="1">
    <source>
        <dbReference type="SAM" id="MobiDB-lite"/>
    </source>
</evidence>
<reference evidence="3 4" key="1">
    <citation type="journal article" date="2023" name="Int. J. Syst. Evol. Microbiol.">
        <title>Methylocystis iwaonis sp. nov., a type II methane-oxidizing bacterium from surface soil of a rice paddy field in Japan, and emended description of the genus Methylocystis (ex Whittenbury et al. 1970) Bowman et al. 1993.</title>
        <authorList>
            <person name="Kaise H."/>
            <person name="Sawadogo J.B."/>
            <person name="Alam M.S."/>
            <person name="Ueno C."/>
            <person name="Dianou D."/>
            <person name="Shinjo R."/>
            <person name="Asakawa S."/>
        </authorList>
    </citation>
    <scope>NUCLEOTIDE SEQUENCE [LARGE SCALE GENOMIC DNA]</scope>
    <source>
        <strain evidence="3 4">SS37A-Re</strain>
    </source>
</reference>
<sequence>MSSGRLEFATPPPDDRDMSNSGAADVRPAPPSAGAPPSGTGLRAPPPGGRDRLAALTARRESAFPDALRHTARVTRLRRWILWGVGGTVGLVALGLVVSSLRFLPIDLSLSRVALKGTRIVIETPKLVGYRKDGKPYEIRARVGVQDITTPELFDLDGLDVRVETQGEKPVVLTAAKARYSTKDDRADMSGGVVISDKKSFDMRMESAAMDFRASVMTSDKPVTLDIDGGQVVADSVTFSQKERRASFSGNVRSVLYGEDGPPAQASKPTAAQ</sequence>
<feature type="transmembrane region" description="Helical" evidence="2">
    <location>
        <begin position="80"/>
        <end position="104"/>
    </location>
</feature>
<dbReference type="NCBIfam" id="TIGR04409">
    <property type="entry name" value="LptC_YrbK"/>
    <property type="match status" value="1"/>
</dbReference>
<organism evidence="3 4">
    <name type="scientific">Methylocystis iwaonis</name>
    <dbReference type="NCBI Taxonomy" id="2885079"/>
    <lineage>
        <taxon>Bacteria</taxon>
        <taxon>Pseudomonadati</taxon>
        <taxon>Pseudomonadota</taxon>
        <taxon>Alphaproteobacteria</taxon>
        <taxon>Hyphomicrobiales</taxon>
        <taxon>Methylocystaceae</taxon>
        <taxon>Methylocystis</taxon>
    </lineage>
</organism>
<keyword evidence="2" id="KW-0812">Transmembrane</keyword>
<evidence type="ECO:0000256" key="2">
    <source>
        <dbReference type="SAM" id="Phobius"/>
    </source>
</evidence>
<dbReference type="InterPro" id="IPR026265">
    <property type="entry name" value="LptC"/>
</dbReference>
<feature type="region of interest" description="Disordered" evidence="1">
    <location>
        <begin position="254"/>
        <end position="273"/>
    </location>
</feature>
<protein>
    <recommendedName>
        <fullName evidence="5">LPS export ABC transporter periplasmic protein LptC</fullName>
    </recommendedName>
</protein>
<dbReference type="Gene3D" id="2.60.450.10">
    <property type="entry name" value="Lipopolysaccharide (LPS) transport protein A like domain"/>
    <property type="match status" value="1"/>
</dbReference>
<evidence type="ECO:0000313" key="3">
    <source>
        <dbReference type="EMBL" id="BDV33215.1"/>
    </source>
</evidence>
<evidence type="ECO:0008006" key="5">
    <source>
        <dbReference type="Google" id="ProtNLM"/>
    </source>
</evidence>
<feature type="region of interest" description="Disordered" evidence="1">
    <location>
        <begin position="1"/>
        <end position="51"/>
    </location>
</feature>
<name>A0ABM8E5T7_9HYPH</name>
<dbReference type="EMBL" id="AP027142">
    <property type="protein sequence ID" value="BDV33215.1"/>
    <property type="molecule type" value="Genomic_DNA"/>
</dbReference>
<accession>A0ABM8E5T7</accession>
<dbReference type="Proteomes" id="UP001317629">
    <property type="component" value="Chromosome"/>
</dbReference>
<gene>
    <name evidence="3" type="ORF">SS37A_07440</name>
</gene>
<keyword evidence="4" id="KW-1185">Reference proteome</keyword>
<keyword evidence="2" id="KW-1133">Transmembrane helix</keyword>
<dbReference type="InterPro" id="IPR010664">
    <property type="entry name" value="LipoPS_assembly_LptC-rel"/>
</dbReference>
<keyword evidence="2" id="KW-0472">Membrane</keyword>
<dbReference type="Pfam" id="PF06835">
    <property type="entry name" value="LptC"/>
    <property type="match status" value="1"/>
</dbReference>